<dbReference type="PANTHER" id="PTHR31075">
    <property type="entry name" value="CENTROSOMAL PROTEIN OF 85 KDA"/>
    <property type="match status" value="1"/>
</dbReference>
<gene>
    <name evidence="4" type="ORF">SNE40_005514</name>
</gene>
<dbReference type="Proteomes" id="UP001347796">
    <property type="component" value="Unassembled WGS sequence"/>
</dbReference>
<dbReference type="AlphaFoldDB" id="A0AAN8K3T2"/>
<organism evidence="4 5">
    <name type="scientific">Patella caerulea</name>
    <name type="common">Rayed Mediterranean limpet</name>
    <dbReference type="NCBI Taxonomy" id="87958"/>
    <lineage>
        <taxon>Eukaryota</taxon>
        <taxon>Metazoa</taxon>
        <taxon>Spiralia</taxon>
        <taxon>Lophotrochozoa</taxon>
        <taxon>Mollusca</taxon>
        <taxon>Gastropoda</taxon>
        <taxon>Patellogastropoda</taxon>
        <taxon>Patelloidea</taxon>
        <taxon>Patellidae</taxon>
        <taxon>Patella</taxon>
    </lineage>
</organism>
<comment type="caution">
    <text evidence="4">The sequence shown here is derived from an EMBL/GenBank/DDBJ whole genome shotgun (WGS) entry which is preliminary data.</text>
</comment>
<accession>A0AAN8K3T2</accession>
<dbReference type="EMBL" id="JAZGQO010000004">
    <property type="protein sequence ID" value="KAK6187505.1"/>
    <property type="molecule type" value="Genomic_DNA"/>
</dbReference>
<keyword evidence="5" id="KW-1185">Reference proteome</keyword>
<reference evidence="4 5" key="1">
    <citation type="submission" date="2024-01" db="EMBL/GenBank/DDBJ databases">
        <title>The genome of the rayed Mediterranean limpet Patella caerulea (Linnaeus, 1758).</title>
        <authorList>
            <person name="Anh-Thu Weber A."/>
            <person name="Halstead-Nussloch G."/>
        </authorList>
    </citation>
    <scope>NUCLEOTIDE SEQUENCE [LARGE SCALE GENOMIC DNA]</scope>
    <source>
        <strain evidence="4">AATW-2023a</strain>
        <tissue evidence="4">Whole specimen</tissue>
    </source>
</reference>
<dbReference type="GO" id="GO:0005813">
    <property type="term" value="C:centrosome"/>
    <property type="evidence" value="ECO:0007669"/>
    <property type="project" value="TreeGrafter"/>
</dbReference>
<dbReference type="InterPro" id="IPR058190">
    <property type="entry name" value="CC4_CEP85"/>
</dbReference>
<protein>
    <recommendedName>
        <fullName evidence="3">Centrosomal protein of 85 kDa-like CC4 coiled-coil domain-containing protein</fullName>
    </recommendedName>
</protein>
<dbReference type="PANTHER" id="PTHR31075:SF4">
    <property type="entry name" value="CENTROSOMAL PROTEIN OF 85 KDA"/>
    <property type="match status" value="1"/>
</dbReference>
<evidence type="ECO:0000313" key="5">
    <source>
        <dbReference type="Proteomes" id="UP001347796"/>
    </source>
</evidence>
<feature type="domain" description="Centrosomal protein of 85 kDa-like CC4 coiled-coil" evidence="3">
    <location>
        <begin position="492"/>
        <end position="580"/>
    </location>
</feature>
<evidence type="ECO:0000256" key="1">
    <source>
        <dbReference type="SAM" id="Coils"/>
    </source>
</evidence>
<proteinExistence type="predicted"/>
<feature type="compositionally biased region" description="Polar residues" evidence="2">
    <location>
        <begin position="8"/>
        <end position="17"/>
    </location>
</feature>
<sequence length="698" mass="80677">MSWKSPDESATNQTNVPDYQKMLQAPPYPGWGESDETHRPARSHSPVPSHNYTTENTREPRIYQPGKYTIVPGSSHYDPPYREYEPVRRDPTSVQYLSSDGYEKIGHDNDFSYKTLPFKSRAGQQYSSGHSYRVPASHSNQAEMIYRTPVKSGSVHDGFERERNLPPPGPGYVRRENVPGPGTSLHSSGNLRHSTGDLRHWQQLHQEQLLHQHIETQALYDKPASISIDNLFKQLALKEEDASRWEPIRRAADGIIQEKNMIIEKLKNRILQLEEDCSVNESRLKHALITNDDQGDSTHLKLQELQYKYAALKTEMIDTRSQKNIEIDELGLKLGAAEYELDQMKKSIKSRDTNSSELHIKLKQKEIESVEWQKKFNEMKESSVDLKRKLDSLGKYLGDLPTTEETTKTAQECQKLKEEASLKDTKIHELERKLNHARKVLSHKEFQHREMTDAERHLQEKIKVLTEENERLKLDDMAAALFNAQEDLREVKEEKERLAIDLEKAKKLLEGTHRKLRHQEVKYQTELRQCTERVGQEEEAVEILRQEISKKDEQINKMRKGMKDLNTQHQDLMEQNLILKDQLKQFEMKCTDENLKQQRRLMQELGLCFSELQSLVHICTQRAKGEDPNMSILLGVGSVGLDESSVGGGASNNDMEGQTIAQWTSKLKELRVEVDRLRQFISNKYAEDMADNINCTTQ</sequence>
<keyword evidence="1" id="KW-0175">Coiled coil</keyword>
<feature type="region of interest" description="Disordered" evidence="2">
    <location>
        <begin position="1"/>
        <end position="77"/>
    </location>
</feature>
<name>A0AAN8K3T2_PATCE</name>
<feature type="coiled-coil region" evidence="1">
    <location>
        <begin position="413"/>
        <end position="589"/>
    </location>
</feature>
<feature type="coiled-coil region" evidence="1">
    <location>
        <begin position="256"/>
        <end position="322"/>
    </location>
</feature>
<feature type="compositionally biased region" description="Polar residues" evidence="2">
    <location>
        <begin position="46"/>
        <end position="55"/>
    </location>
</feature>
<dbReference type="Pfam" id="PF24555">
    <property type="entry name" value="CC4_CEP85"/>
    <property type="match status" value="1"/>
</dbReference>
<evidence type="ECO:0000259" key="3">
    <source>
        <dbReference type="Pfam" id="PF24555"/>
    </source>
</evidence>
<dbReference type="InterPro" id="IPR040210">
    <property type="entry name" value="Cep85/Cep85L"/>
</dbReference>
<evidence type="ECO:0000313" key="4">
    <source>
        <dbReference type="EMBL" id="KAK6187505.1"/>
    </source>
</evidence>
<evidence type="ECO:0000256" key="2">
    <source>
        <dbReference type="SAM" id="MobiDB-lite"/>
    </source>
</evidence>